<keyword evidence="2" id="KW-1185">Reference proteome</keyword>
<sequence length="70" mass="7435">MSKISQLEGSTAEFCNLPARSAGLSLRCQVRNAALVRSGECPHRGREAATLGQSGVLPLDLRQPKGSRLS</sequence>
<evidence type="ECO:0000313" key="1">
    <source>
        <dbReference type="EMBL" id="CAE6733196.1"/>
    </source>
</evidence>
<dbReference type="Proteomes" id="UP000675880">
    <property type="component" value="Unassembled WGS sequence"/>
</dbReference>
<evidence type="ECO:0008006" key="3">
    <source>
        <dbReference type="Google" id="ProtNLM"/>
    </source>
</evidence>
<name>A0ABM8R4X3_9BACT</name>
<evidence type="ECO:0000313" key="2">
    <source>
        <dbReference type="Proteomes" id="UP000675880"/>
    </source>
</evidence>
<dbReference type="RefSeq" id="WP_213041783.1">
    <property type="nucleotide sequence ID" value="NZ_CAJNBJ010000002.1"/>
</dbReference>
<reference evidence="1 2" key="1">
    <citation type="submission" date="2021-02" db="EMBL/GenBank/DDBJ databases">
        <authorList>
            <person name="Han P."/>
        </authorList>
    </citation>
    <scope>NUCLEOTIDE SEQUENCE [LARGE SCALE GENOMIC DNA]</scope>
    <source>
        <strain evidence="1">Candidatus Nitrospira sp. ZN2</strain>
    </source>
</reference>
<dbReference type="EMBL" id="CAJNBJ010000002">
    <property type="protein sequence ID" value="CAE6733196.1"/>
    <property type="molecule type" value="Genomic_DNA"/>
</dbReference>
<gene>
    <name evidence="1" type="ORF">NSPZN2_100460</name>
</gene>
<protein>
    <recommendedName>
        <fullName evidence="3">Rieske domain-containing protein</fullName>
    </recommendedName>
</protein>
<accession>A0ABM8R4X3</accession>
<organism evidence="1 2">
    <name type="scientific">Nitrospira defluvii</name>
    <dbReference type="NCBI Taxonomy" id="330214"/>
    <lineage>
        <taxon>Bacteria</taxon>
        <taxon>Pseudomonadati</taxon>
        <taxon>Nitrospirota</taxon>
        <taxon>Nitrospiria</taxon>
        <taxon>Nitrospirales</taxon>
        <taxon>Nitrospiraceae</taxon>
        <taxon>Nitrospira</taxon>
    </lineage>
</organism>
<proteinExistence type="predicted"/>
<comment type="caution">
    <text evidence="1">The sequence shown here is derived from an EMBL/GenBank/DDBJ whole genome shotgun (WGS) entry which is preliminary data.</text>
</comment>